<evidence type="ECO:0000259" key="6">
    <source>
        <dbReference type="PROSITE" id="PS51865"/>
    </source>
</evidence>
<dbReference type="Pfam" id="PF04495">
    <property type="entry name" value="GRASP55_65"/>
    <property type="match status" value="1"/>
</dbReference>
<dbReference type="Gene3D" id="2.30.42.10">
    <property type="match status" value="2"/>
</dbReference>
<evidence type="ECO:0000256" key="3">
    <source>
        <dbReference type="ARBA" id="ARBA00023034"/>
    </source>
</evidence>
<evidence type="ECO:0000256" key="4">
    <source>
        <dbReference type="ARBA" id="ARBA00023136"/>
    </source>
</evidence>
<dbReference type="PROSITE" id="PS51865">
    <property type="entry name" value="PDZ_GRASP"/>
    <property type="match status" value="2"/>
</dbReference>
<feature type="compositionally biased region" description="Acidic residues" evidence="5">
    <location>
        <begin position="365"/>
        <end position="375"/>
    </location>
</feature>
<keyword evidence="3" id="KW-0333">Golgi apparatus</keyword>
<evidence type="ECO:0000313" key="7">
    <source>
        <dbReference type="EMBL" id="KAF1988325.1"/>
    </source>
</evidence>
<dbReference type="InterPro" id="IPR007583">
    <property type="entry name" value="GRASP55_65"/>
</dbReference>
<reference evidence="7" key="1">
    <citation type="journal article" date="2020" name="Stud. Mycol.">
        <title>101 Dothideomycetes genomes: a test case for predicting lifestyles and emergence of pathogens.</title>
        <authorList>
            <person name="Haridas S."/>
            <person name="Albert R."/>
            <person name="Binder M."/>
            <person name="Bloem J."/>
            <person name="Labutti K."/>
            <person name="Salamov A."/>
            <person name="Andreopoulos B."/>
            <person name="Baker S."/>
            <person name="Barry K."/>
            <person name="Bills G."/>
            <person name="Bluhm B."/>
            <person name="Cannon C."/>
            <person name="Castanera R."/>
            <person name="Culley D."/>
            <person name="Daum C."/>
            <person name="Ezra D."/>
            <person name="Gonzalez J."/>
            <person name="Henrissat B."/>
            <person name="Kuo A."/>
            <person name="Liang C."/>
            <person name="Lipzen A."/>
            <person name="Lutzoni F."/>
            <person name="Magnuson J."/>
            <person name="Mondo S."/>
            <person name="Nolan M."/>
            <person name="Ohm R."/>
            <person name="Pangilinan J."/>
            <person name="Park H.-J."/>
            <person name="Ramirez L."/>
            <person name="Alfaro M."/>
            <person name="Sun H."/>
            <person name="Tritt A."/>
            <person name="Yoshinaga Y."/>
            <person name="Zwiers L.-H."/>
            <person name="Turgeon B."/>
            <person name="Goodwin S."/>
            <person name="Spatafora J."/>
            <person name="Crous P."/>
            <person name="Grigoriev I."/>
        </authorList>
    </citation>
    <scope>NUCLEOTIDE SEQUENCE</scope>
    <source>
        <strain evidence="7">CBS 113979</strain>
    </source>
</reference>
<keyword evidence="2" id="KW-0677">Repeat</keyword>
<dbReference type="Proteomes" id="UP000800041">
    <property type="component" value="Unassembled WGS sequence"/>
</dbReference>
<feature type="compositionally biased region" description="Pro residues" evidence="5">
    <location>
        <begin position="274"/>
        <end position="300"/>
    </location>
</feature>
<keyword evidence="4" id="KW-0472">Membrane</keyword>
<feature type="compositionally biased region" description="Basic and acidic residues" evidence="5">
    <location>
        <begin position="321"/>
        <end position="334"/>
    </location>
</feature>
<evidence type="ECO:0000313" key="8">
    <source>
        <dbReference type="Proteomes" id="UP000800041"/>
    </source>
</evidence>
<accession>A0A6G1H593</accession>
<dbReference type="SUPFAM" id="SSF50156">
    <property type="entry name" value="PDZ domain-like"/>
    <property type="match status" value="1"/>
</dbReference>
<proteinExistence type="predicted"/>
<dbReference type="PANTHER" id="PTHR12893">
    <property type="entry name" value="GOLGI REASSEMBLY STACKING PROTEIN GRASP"/>
    <property type="match status" value="1"/>
</dbReference>
<gene>
    <name evidence="7" type="ORF">K402DRAFT_392077</name>
</gene>
<dbReference type="PANTHER" id="PTHR12893:SF0">
    <property type="entry name" value="GRASP65"/>
    <property type="match status" value="1"/>
</dbReference>
<protein>
    <recommendedName>
        <fullName evidence="6">PDZ GRASP-type domain-containing protein</fullName>
    </recommendedName>
</protein>
<dbReference type="InterPro" id="IPR036034">
    <property type="entry name" value="PDZ_sf"/>
</dbReference>
<evidence type="ECO:0000256" key="2">
    <source>
        <dbReference type="ARBA" id="ARBA00022737"/>
    </source>
</evidence>
<dbReference type="GO" id="GO:0000139">
    <property type="term" value="C:Golgi membrane"/>
    <property type="evidence" value="ECO:0007669"/>
    <property type="project" value="UniProtKB-SubCell"/>
</dbReference>
<feature type="region of interest" description="Disordered" evidence="5">
    <location>
        <begin position="270"/>
        <end position="391"/>
    </location>
</feature>
<evidence type="ECO:0000256" key="1">
    <source>
        <dbReference type="ARBA" id="ARBA00004394"/>
    </source>
</evidence>
<feature type="domain" description="PDZ GRASP-type" evidence="6">
    <location>
        <begin position="115"/>
        <end position="204"/>
    </location>
</feature>
<dbReference type="EMBL" id="ML977149">
    <property type="protein sequence ID" value="KAF1988325.1"/>
    <property type="molecule type" value="Genomic_DNA"/>
</dbReference>
<dbReference type="AlphaFoldDB" id="A0A6G1H593"/>
<dbReference type="GO" id="GO:0007030">
    <property type="term" value="P:Golgi organization"/>
    <property type="evidence" value="ECO:0007669"/>
    <property type="project" value="TreeGrafter"/>
</dbReference>
<dbReference type="InterPro" id="IPR024958">
    <property type="entry name" value="GRASP_PDZ"/>
</dbReference>
<comment type="subcellular location">
    <subcellularLocation>
        <location evidence="1">Golgi apparatus membrane</location>
    </subcellularLocation>
</comment>
<dbReference type="FunFam" id="2.30.42.10:FF:000026">
    <property type="entry name" value="Golgi reassembly stacking protein 2"/>
    <property type="match status" value="1"/>
</dbReference>
<organism evidence="7 8">
    <name type="scientific">Aulographum hederae CBS 113979</name>
    <dbReference type="NCBI Taxonomy" id="1176131"/>
    <lineage>
        <taxon>Eukaryota</taxon>
        <taxon>Fungi</taxon>
        <taxon>Dikarya</taxon>
        <taxon>Ascomycota</taxon>
        <taxon>Pezizomycotina</taxon>
        <taxon>Dothideomycetes</taxon>
        <taxon>Pleosporomycetidae</taxon>
        <taxon>Aulographales</taxon>
        <taxon>Aulographaceae</taxon>
    </lineage>
</organism>
<sequence length="391" mass="41197">MFGALNRFISRLDDAPSPHTSSGQSGAGFQILRNKSPDVPLEPWFDFIIGINGHSIETPNSNLFATEVRNCAGSTVSFGVWSAKGQKIREIYIPIPPSGDLGLSLQWTPLSATEDVWHILDVTPNSPADLAGLLPYGDYVIGSPEGMIKGEAGLGELVEEYLNRPLRLQIYNHEYNLLRPITITPSRTWGGAGALGCVLGFGALHRIPAPLSEPPNAPGEVLFAGADSTDGGYKPFDASDEKRAIADDLGMGAVESPMPPAGEGGFLVPANMNMPPPPNAAGIVSPPPKSPSPGLPPKGPPRSTKKARAHHAISPSAGLDDYFKEGEEKSRELDYGGGSTKGAGFVPPPPRMGGPPAGVKKEEGVVGEEEMQDETVAEKKAKEEEGDVGVD</sequence>
<dbReference type="OrthoDB" id="3318at2759"/>
<evidence type="ECO:0000256" key="5">
    <source>
        <dbReference type="SAM" id="MobiDB-lite"/>
    </source>
</evidence>
<keyword evidence="8" id="KW-1185">Reference proteome</keyword>
<feature type="domain" description="PDZ GRASP-type" evidence="6">
    <location>
        <begin position="27"/>
        <end position="110"/>
    </location>
</feature>
<name>A0A6G1H593_9PEZI</name>